<evidence type="ECO:0000313" key="10">
    <source>
        <dbReference type="Proteomes" id="UP000320314"/>
    </source>
</evidence>
<dbReference type="Gene3D" id="1.10.10.10">
    <property type="entry name" value="Winged helix-like DNA-binding domain superfamily/Winged helix DNA-binding domain"/>
    <property type="match status" value="1"/>
</dbReference>
<dbReference type="Pfam" id="PF00126">
    <property type="entry name" value="HTH_1"/>
    <property type="match status" value="1"/>
</dbReference>
<keyword evidence="2" id="KW-0805">Transcription regulation</keyword>
<dbReference type="Proteomes" id="UP000320314">
    <property type="component" value="Unassembled WGS sequence"/>
</dbReference>
<evidence type="ECO:0000256" key="1">
    <source>
        <dbReference type="ARBA" id="ARBA00009437"/>
    </source>
</evidence>
<dbReference type="FunFam" id="3.40.190.290:FF:000001">
    <property type="entry name" value="Transcriptional regulator, LysR family"/>
    <property type="match status" value="1"/>
</dbReference>
<keyword evidence="10" id="KW-1185">Reference proteome</keyword>
<reference evidence="9 10" key="1">
    <citation type="submission" date="2019-06" db="EMBL/GenBank/DDBJ databases">
        <authorList>
            <person name="Li M."/>
        </authorList>
    </citation>
    <scope>NUCLEOTIDE SEQUENCE [LARGE SCALE GENOMIC DNA]</scope>
    <source>
        <strain evidence="9 10">BGMRC6574</strain>
    </source>
</reference>
<dbReference type="RefSeq" id="WP_141168306.1">
    <property type="nucleotide sequence ID" value="NZ_VHLH01000044.1"/>
</dbReference>
<dbReference type="FunFam" id="1.10.10.10:FF:000001">
    <property type="entry name" value="LysR family transcriptional regulator"/>
    <property type="match status" value="1"/>
</dbReference>
<dbReference type="InterPro" id="IPR058163">
    <property type="entry name" value="LysR-type_TF_proteobact-type"/>
</dbReference>
<evidence type="ECO:0000313" key="9">
    <source>
        <dbReference type="EMBL" id="TPW25895.1"/>
    </source>
</evidence>
<sequence>MLDQVTGMRVFLSVHAEGSFAAAARAMRLSQTMVGKHIDAIEQRLGVQLLRRSTRSLTLTEAGSYYLRSCQHILAEIEDAEEAVVAGQSQPRGHLRLNAPVSFGTLHIAPLMADFSALYPQVTIELGLSDYLVGVVQEGWDLVIRFGPLPNSNLRSRPLASCGIVVCASPGYLATHGTPQTIDDLKSFNCLGFTLAERIGVNHWTFGANGEISAPVSGNMRSNSSTALREAALAGLGIVSLPSYLVCQDLRKGNLVAIGLDHRPTPIGVINAVFADDRRMPLKTRKMIEFLAERFGKTPPWERDLDLP</sequence>
<dbReference type="SUPFAM" id="SSF46785">
    <property type="entry name" value="Winged helix' DNA-binding domain"/>
    <property type="match status" value="1"/>
</dbReference>
<evidence type="ECO:0000256" key="3">
    <source>
        <dbReference type="ARBA" id="ARBA00023125"/>
    </source>
</evidence>
<dbReference type="InterPro" id="IPR036388">
    <property type="entry name" value="WH-like_DNA-bd_sf"/>
</dbReference>
<evidence type="ECO:0000256" key="2">
    <source>
        <dbReference type="ARBA" id="ARBA00023015"/>
    </source>
</evidence>
<evidence type="ECO:0000256" key="7">
    <source>
        <dbReference type="ARBA" id="ARBA00083243"/>
    </source>
</evidence>
<protein>
    <recommendedName>
        <fullName evidence="6">HTH-type transcriptional regulator TtuA</fullName>
    </recommendedName>
    <alternativeName>
        <fullName evidence="7">Tartrate utilization transcriptional regulator</fullName>
    </alternativeName>
</protein>
<dbReference type="SUPFAM" id="SSF53850">
    <property type="entry name" value="Periplasmic binding protein-like II"/>
    <property type="match status" value="1"/>
</dbReference>
<dbReference type="PROSITE" id="PS50931">
    <property type="entry name" value="HTH_LYSR"/>
    <property type="match status" value="1"/>
</dbReference>
<name>A0A506TYU6_9HYPH</name>
<dbReference type="InterPro" id="IPR005119">
    <property type="entry name" value="LysR_subst-bd"/>
</dbReference>
<dbReference type="InterPro" id="IPR000847">
    <property type="entry name" value="LysR_HTH_N"/>
</dbReference>
<dbReference type="GO" id="GO:0006351">
    <property type="term" value="P:DNA-templated transcription"/>
    <property type="evidence" value="ECO:0007669"/>
    <property type="project" value="TreeGrafter"/>
</dbReference>
<gene>
    <name evidence="9" type="ORF">FJU11_17170</name>
</gene>
<comment type="similarity">
    <text evidence="1">Belongs to the LysR transcriptional regulatory family.</text>
</comment>
<dbReference type="GO" id="GO:0043565">
    <property type="term" value="F:sequence-specific DNA binding"/>
    <property type="evidence" value="ECO:0007669"/>
    <property type="project" value="TreeGrafter"/>
</dbReference>
<dbReference type="GO" id="GO:0003700">
    <property type="term" value="F:DNA-binding transcription factor activity"/>
    <property type="evidence" value="ECO:0007669"/>
    <property type="project" value="InterPro"/>
</dbReference>
<keyword evidence="3" id="KW-0238">DNA-binding</keyword>
<dbReference type="PANTHER" id="PTHR30537:SF5">
    <property type="entry name" value="HTH-TYPE TRANSCRIPTIONAL ACTIVATOR TTDR-RELATED"/>
    <property type="match status" value="1"/>
</dbReference>
<evidence type="ECO:0000256" key="5">
    <source>
        <dbReference type="ARBA" id="ARBA00054626"/>
    </source>
</evidence>
<dbReference type="OrthoDB" id="9786526at2"/>
<dbReference type="EMBL" id="VHLH01000044">
    <property type="protein sequence ID" value="TPW25895.1"/>
    <property type="molecule type" value="Genomic_DNA"/>
</dbReference>
<feature type="domain" description="HTH lysR-type" evidence="8">
    <location>
        <begin position="8"/>
        <end position="60"/>
    </location>
</feature>
<evidence type="ECO:0000256" key="4">
    <source>
        <dbReference type="ARBA" id="ARBA00023163"/>
    </source>
</evidence>
<dbReference type="PANTHER" id="PTHR30537">
    <property type="entry name" value="HTH-TYPE TRANSCRIPTIONAL REGULATOR"/>
    <property type="match status" value="1"/>
</dbReference>
<evidence type="ECO:0000256" key="6">
    <source>
        <dbReference type="ARBA" id="ARBA00067332"/>
    </source>
</evidence>
<accession>A0A506TYU6</accession>
<dbReference type="CDD" id="cd08422">
    <property type="entry name" value="PBP2_CrgA_like"/>
    <property type="match status" value="1"/>
</dbReference>
<dbReference type="AlphaFoldDB" id="A0A506TYU6"/>
<evidence type="ECO:0000259" key="8">
    <source>
        <dbReference type="PROSITE" id="PS50931"/>
    </source>
</evidence>
<dbReference type="InterPro" id="IPR036390">
    <property type="entry name" value="WH_DNA-bd_sf"/>
</dbReference>
<feature type="non-terminal residue" evidence="9">
    <location>
        <position position="308"/>
    </location>
</feature>
<proteinExistence type="inferred from homology"/>
<keyword evidence="4" id="KW-0804">Transcription</keyword>
<organism evidence="9 10">
    <name type="scientific">Pararhizobium mangrovi</name>
    <dbReference type="NCBI Taxonomy" id="2590452"/>
    <lineage>
        <taxon>Bacteria</taxon>
        <taxon>Pseudomonadati</taxon>
        <taxon>Pseudomonadota</taxon>
        <taxon>Alphaproteobacteria</taxon>
        <taxon>Hyphomicrobiales</taxon>
        <taxon>Rhizobiaceae</taxon>
        <taxon>Rhizobium/Agrobacterium group</taxon>
        <taxon>Pararhizobium</taxon>
    </lineage>
</organism>
<comment type="caution">
    <text evidence="9">The sequence shown here is derived from an EMBL/GenBank/DDBJ whole genome shotgun (WGS) entry which is preliminary data.</text>
</comment>
<dbReference type="Pfam" id="PF03466">
    <property type="entry name" value="LysR_substrate"/>
    <property type="match status" value="1"/>
</dbReference>
<comment type="function">
    <text evidence="5">Transcriptional regulator of the ttuABCDE tartrate utilization operon.</text>
</comment>
<dbReference type="Gene3D" id="3.40.190.290">
    <property type="match status" value="1"/>
</dbReference>